<organism evidence="1 2">
    <name type="scientific">Perkinsus olseni</name>
    <name type="common">Perkinsus atlanticus</name>
    <dbReference type="NCBI Taxonomy" id="32597"/>
    <lineage>
        <taxon>Eukaryota</taxon>
        <taxon>Sar</taxon>
        <taxon>Alveolata</taxon>
        <taxon>Perkinsozoa</taxon>
        <taxon>Perkinsea</taxon>
        <taxon>Perkinsida</taxon>
        <taxon>Perkinsidae</taxon>
        <taxon>Perkinsus</taxon>
    </lineage>
</organism>
<name>A0A7J6SF53_PEROL</name>
<dbReference type="Proteomes" id="UP000553632">
    <property type="component" value="Unassembled WGS sequence"/>
</dbReference>
<feature type="non-terminal residue" evidence="1">
    <location>
        <position position="1"/>
    </location>
</feature>
<evidence type="ECO:0000313" key="1">
    <source>
        <dbReference type="EMBL" id="KAF4730760.1"/>
    </source>
</evidence>
<gene>
    <name evidence="1" type="ORF">FOZ63_032669</name>
</gene>
<proteinExistence type="predicted"/>
<dbReference type="AlphaFoldDB" id="A0A7J6SF53"/>
<protein>
    <submittedName>
        <fullName evidence="1">Uncharacterized protein</fullName>
    </submittedName>
</protein>
<comment type="caution">
    <text evidence="1">The sequence shown here is derived from an EMBL/GenBank/DDBJ whole genome shotgun (WGS) entry which is preliminary data.</text>
</comment>
<keyword evidence="2" id="KW-1185">Reference proteome</keyword>
<reference evidence="1 2" key="1">
    <citation type="submission" date="2020-04" db="EMBL/GenBank/DDBJ databases">
        <title>Perkinsus olseni comparative genomics.</title>
        <authorList>
            <person name="Bogema D.R."/>
        </authorList>
    </citation>
    <scope>NUCLEOTIDE SEQUENCE [LARGE SCALE GENOMIC DNA]</scope>
    <source>
        <strain evidence="1 2">ATCC PRA-207</strain>
    </source>
</reference>
<evidence type="ECO:0000313" key="2">
    <source>
        <dbReference type="Proteomes" id="UP000553632"/>
    </source>
</evidence>
<dbReference type="EMBL" id="JABANO010019084">
    <property type="protein sequence ID" value="KAF4730760.1"/>
    <property type="molecule type" value="Genomic_DNA"/>
</dbReference>
<accession>A0A7J6SF53</accession>
<sequence length="118" mass="12300">SYSTSTACNSGGSCSATPCGKYCGKHMLFEGTASIDSGSFDLTVRPLVTIKGVDYTMKGCTDFEPDHNDPQMADMANEFGMTSVLIDQGLTVTNGESNDSLNMSLAGSMSLGLSEGQC</sequence>